<feature type="region of interest" description="Disordered" evidence="1">
    <location>
        <begin position="29"/>
        <end position="55"/>
    </location>
</feature>
<evidence type="ECO:0000313" key="3">
    <source>
        <dbReference type="Proteomes" id="UP000031599"/>
    </source>
</evidence>
<organism evidence="2 3">
    <name type="scientific">Enhygromyxa salina</name>
    <dbReference type="NCBI Taxonomy" id="215803"/>
    <lineage>
        <taxon>Bacteria</taxon>
        <taxon>Pseudomonadati</taxon>
        <taxon>Myxococcota</taxon>
        <taxon>Polyangia</taxon>
        <taxon>Nannocystales</taxon>
        <taxon>Nannocystaceae</taxon>
        <taxon>Enhygromyxa</taxon>
    </lineage>
</organism>
<accession>A0A0C1ZAX6</accession>
<dbReference type="Proteomes" id="UP000031599">
    <property type="component" value="Unassembled WGS sequence"/>
</dbReference>
<evidence type="ECO:0000313" key="2">
    <source>
        <dbReference type="EMBL" id="KIG14809.1"/>
    </source>
</evidence>
<dbReference type="EMBL" id="JMCC02000066">
    <property type="protein sequence ID" value="KIG14809.1"/>
    <property type="molecule type" value="Genomic_DNA"/>
</dbReference>
<name>A0A0C1ZAX6_9BACT</name>
<gene>
    <name evidence="2" type="ORF">DB30_06395</name>
</gene>
<feature type="compositionally biased region" description="Low complexity" evidence="1">
    <location>
        <begin position="38"/>
        <end position="55"/>
    </location>
</feature>
<protein>
    <submittedName>
        <fullName evidence="2">Uncharacterized protein</fullName>
    </submittedName>
</protein>
<reference evidence="2 3" key="1">
    <citation type="submission" date="2014-12" db="EMBL/GenBank/DDBJ databases">
        <title>Genome assembly of Enhygromyxa salina DSM 15201.</title>
        <authorList>
            <person name="Sharma G."/>
            <person name="Subramanian S."/>
        </authorList>
    </citation>
    <scope>NUCLEOTIDE SEQUENCE [LARGE SCALE GENOMIC DNA]</scope>
    <source>
        <strain evidence="2 3">DSM 15201</strain>
    </source>
</reference>
<dbReference type="AlphaFoldDB" id="A0A0C1ZAX6"/>
<comment type="caution">
    <text evidence="2">The sequence shown here is derived from an EMBL/GenBank/DDBJ whole genome shotgun (WGS) entry which is preliminary data.</text>
</comment>
<dbReference type="RefSeq" id="WP_165703924.1">
    <property type="nucleotide sequence ID" value="NZ_JMCC02000066.1"/>
</dbReference>
<evidence type="ECO:0000256" key="1">
    <source>
        <dbReference type="SAM" id="MobiDB-lite"/>
    </source>
</evidence>
<sequence>MTISTKSLMFVGCLCLGACVDGVDGADADVGDEGESGETGTTTGEDTGTTPGEAGDCSGWEMLSDFFPEVTLDQLGSCEGRGYEIHASLMSFEGISITGPSVVGADGSNVAEPCVEVLCDDDYAYIASNALPHYDPQAQPIFDTVDTPIVHRVPLVSQPADVTAPADPWEDIEGCEAALSMEVQAVTPTFPPFSHCYFESEDGSQVTGATHVTDGETVVHKVLCYGQTGTVITGVPLFAPCEEARPDPYGSPLFRAYGDANTLFVDFCGTHPAAITHNHWLNEVCLEQDEQSRPVNSYATGAAAFVVEDLDAQDCAAESDILGWSYDGYPLTGTCLCMERDEQGTCVDLRRARSSYVYGGLGRFANDAAGDPDITEAAVASSHLGRELDACTQQSDCCSGNDCGLFCQPLLVQDGEGAVQMEDRCVSANYSWCGHEYVEHPSVIETDGYVYLDRCNGVETADGYRYVGTPSFPYVNACYRGEPTESALDDTYIRLDAGSPPGPGPMP</sequence>
<proteinExistence type="predicted"/>